<accession>A0A4Y7SY78</accession>
<dbReference type="UniPathway" id="UPA00031">
    <property type="reaction ID" value="UER00013"/>
</dbReference>
<evidence type="ECO:0000256" key="3">
    <source>
        <dbReference type="ARBA" id="ARBA00013085"/>
    </source>
</evidence>
<protein>
    <recommendedName>
        <fullName evidence="3 8">Histidinol-phosphatase</fullName>
        <shortName evidence="8">HolPase</shortName>
        <ecNumber evidence="3 8">3.1.3.15</ecNumber>
    </recommendedName>
</protein>
<feature type="domain" description="PHP" evidence="9">
    <location>
        <begin position="5"/>
        <end position="218"/>
    </location>
</feature>
<keyword evidence="6 8" id="KW-0368">Histidine biosynthesis</keyword>
<dbReference type="NCBIfam" id="TIGR01856">
    <property type="entry name" value="hisJ_fam"/>
    <property type="match status" value="1"/>
</dbReference>
<name>A0A4Y7SY78_COPMI</name>
<dbReference type="GO" id="GO:0005737">
    <property type="term" value="C:cytoplasm"/>
    <property type="evidence" value="ECO:0007669"/>
    <property type="project" value="TreeGrafter"/>
</dbReference>
<comment type="caution">
    <text evidence="10">The sequence shown here is derived from an EMBL/GenBank/DDBJ whole genome shotgun (WGS) entry which is preliminary data.</text>
</comment>
<evidence type="ECO:0000256" key="4">
    <source>
        <dbReference type="ARBA" id="ARBA00022605"/>
    </source>
</evidence>
<proteinExistence type="inferred from homology"/>
<dbReference type="Proteomes" id="UP000298030">
    <property type="component" value="Unassembled WGS sequence"/>
</dbReference>
<dbReference type="GO" id="GO:0004401">
    <property type="term" value="F:histidinol-phosphatase activity"/>
    <property type="evidence" value="ECO:0007669"/>
    <property type="project" value="UniProtKB-UniRule"/>
</dbReference>
<organism evidence="10 11">
    <name type="scientific">Coprinellus micaceus</name>
    <name type="common">Glistening ink-cap mushroom</name>
    <name type="synonym">Coprinus micaceus</name>
    <dbReference type="NCBI Taxonomy" id="71717"/>
    <lineage>
        <taxon>Eukaryota</taxon>
        <taxon>Fungi</taxon>
        <taxon>Dikarya</taxon>
        <taxon>Basidiomycota</taxon>
        <taxon>Agaricomycotina</taxon>
        <taxon>Agaricomycetes</taxon>
        <taxon>Agaricomycetidae</taxon>
        <taxon>Agaricales</taxon>
        <taxon>Agaricineae</taxon>
        <taxon>Psathyrellaceae</taxon>
        <taxon>Coprinellus</taxon>
    </lineage>
</organism>
<evidence type="ECO:0000313" key="10">
    <source>
        <dbReference type="EMBL" id="TEB26826.1"/>
    </source>
</evidence>
<keyword evidence="5 8" id="KW-0378">Hydrolase</keyword>
<keyword evidence="4 8" id="KW-0028">Amino-acid biosynthesis</keyword>
<dbReference type="Gene3D" id="3.20.20.140">
    <property type="entry name" value="Metal-dependent hydrolases"/>
    <property type="match status" value="1"/>
</dbReference>
<dbReference type="EC" id="3.1.3.15" evidence="3 8"/>
<evidence type="ECO:0000256" key="7">
    <source>
        <dbReference type="ARBA" id="ARBA00049158"/>
    </source>
</evidence>
<dbReference type="PANTHER" id="PTHR21039">
    <property type="entry name" value="HISTIDINOL PHOSPHATASE-RELATED"/>
    <property type="match status" value="1"/>
</dbReference>
<dbReference type="SUPFAM" id="SSF89550">
    <property type="entry name" value="PHP domain-like"/>
    <property type="match status" value="1"/>
</dbReference>
<dbReference type="GO" id="GO:0000105">
    <property type="term" value="P:L-histidine biosynthetic process"/>
    <property type="evidence" value="ECO:0007669"/>
    <property type="project" value="UniProtKB-UniRule"/>
</dbReference>
<comment type="similarity">
    <text evidence="2 8">Belongs to the PHP hydrolase family. HisK subfamily.</text>
</comment>
<reference evidence="10 11" key="1">
    <citation type="journal article" date="2019" name="Nat. Ecol. Evol.">
        <title>Megaphylogeny resolves global patterns of mushroom evolution.</title>
        <authorList>
            <person name="Varga T."/>
            <person name="Krizsan K."/>
            <person name="Foldi C."/>
            <person name="Dima B."/>
            <person name="Sanchez-Garcia M."/>
            <person name="Sanchez-Ramirez S."/>
            <person name="Szollosi G.J."/>
            <person name="Szarkandi J.G."/>
            <person name="Papp V."/>
            <person name="Albert L."/>
            <person name="Andreopoulos W."/>
            <person name="Angelini C."/>
            <person name="Antonin V."/>
            <person name="Barry K.W."/>
            <person name="Bougher N.L."/>
            <person name="Buchanan P."/>
            <person name="Buyck B."/>
            <person name="Bense V."/>
            <person name="Catcheside P."/>
            <person name="Chovatia M."/>
            <person name="Cooper J."/>
            <person name="Damon W."/>
            <person name="Desjardin D."/>
            <person name="Finy P."/>
            <person name="Geml J."/>
            <person name="Haridas S."/>
            <person name="Hughes K."/>
            <person name="Justo A."/>
            <person name="Karasinski D."/>
            <person name="Kautmanova I."/>
            <person name="Kiss B."/>
            <person name="Kocsube S."/>
            <person name="Kotiranta H."/>
            <person name="LaButti K.M."/>
            <person name="Lechner B.E."/>
            <person name="Liimatainen K."/>
            <person name="Lipzen A."/>
            <person name="Lukacs Z."/>
            <person name="Mihaltcheva S."/>
            <person name="Morgado L.N."/>
            <person name="Niskanen T."/>
            <person name="Noordeloos M.E."/>
            <person name="Ohm R.A."/>
            <person name="Ortiz-Santana B."/>
            <person name="Ovrebo C."/>
            <person name="Racz N."/>
            <person name="Riley R."/>
            <person name="Savchenko A."/>
            <person name="Shiryaev A."/>
            <person name="Soop K."/>
            <person name="Spirin V."/>
            <person name="Szebenyi C."/>
            <person name="Tomsovsky M."/>
            <person name="Tulloss R.E."/>
            <person name="Uehling J."/>
            <person name="Grigoriev I.V."/>
            <person name="Vagvolgyi C."/>
            <person name="Papp T."/>
            <person name="Martin F.M."/>
            <person name="Miettinen O."/>
            <person name="Hibbett D.S."/>
            <person name="Nagy L.G."/>
        </authorList>
    </citation>
    <scope>NUCLEOTIDE SEQUENCE [LARGE SCALE GENOMIC DNA]</scope>
    <source>
        <strain evidence="10 11">FP101781</strain>
    </source>
</reference>
<dbReference type="OrthoDB" id="5957391at2759"/>
<dbReference type="InterPro" id="IPR004013">
    <property type="entry name" value="PHP_dom"/>
</dbReference>
<dbReference type="InterPro" id="IPR010140">
    <property type="entry name" value="Histidinol_P_phosphatase_HisJ"/>
</dbReference>
<dbReference type="PANTHER" id="PTHR21039:SF0">
    <property type="entry name" value="HISTIDINOL-PHOSPHATASE"/>
    <property type="match status" value="1"/>
</dbReference>
<evidence type="ECO:0000256" key="6">
    <source>
        <dbReference type="ARBA" id="ARBA00023102"/>
    </source>
</evidence>
<dbReference type="STRING" id="71717.A0A4Y7SY78"/>
<comment type="catalytic activity">
    <reaction evidence="7 8">
        <text>L-histidinol phosphate + H2O = L-histidinol + phosphate</text>
        <dbReference type="Rhea" id="RHEA:14465"/>
        <dbReference type="ChEBI" id="CHEBI:15377"/>
        <dbReference type="ChEBI" id="CHEBI:43474"/>
        <dbReference type="ChEBI" id="CHEBI:57699"/>
        <dbReference type="ChEBI" id="CHEBI:57980"/>
        <dbReference type="EC" id="3.1.3.15"/>
    </reaction>
</comment>
<dbReference type="Pfam" id="PF02811">
    <property type="entry name" value="PHP"/>
    <property type="match status" value="1"/>
</dbReference>
<evidence type="ECO:0000256" key="8">
    <source>
        <dbReference type="RuleBase" id="RU366003"/>
    </source>
</evidence>
<gene>
    <name evidence="10" type="ORF">FA13DRAFT_1635374</name>
</gene>
<evidence type="ECO:0000256" key="1">
    <source>
        <dbReference type="ARBA" id="ARBA00004970"/>
    </source>
</evidence>
<evidence type="ECO:0000259" key="9">
    <source>
        <dbReference type="Pfam" id="PF02811"/>
    </source>
</evidence>
<evidence type="ECO:0000256" key="2">
    <source>
        <dbReference type="ARBA" id="ARBA00009152"/>
    </source>
</evidence>
<evidence type="ECO:0000256" key="5">
    <source>
        <dbReference type="ARBA" id="ARBA00022801"/>
    </source>
</evidence>
<comment type="pathway">
    <text evidence="1 8">Amino-acid biosynthesis; L-histidine biosynthesis; L-histidine from 5-phospho-alpha-D-ribose 1-diphosphate: step 8/9.</text>
</comment>
<dbReference type="EMBL" id="QPFP01000045">
    <property type="protein sequence ID" value="TEB26826.1"/>
    <property type="molecule type" value="Genomic_DNA"/>
</dbReference>
<keyword evidence="11" id="KW-1185">Reference proteome</keyword>
<sequence>MPHSHHSHSGQFCKHASGRLEDVVLEAIRQGFEVYGLTEHAPRYRIEDMYPEEAGLDADALMKQFEDFLDEAHRLKAVYAPQITLLVGLETEYISEKDLDEMDALLGRFGDRVEYIVGSIHHVRTVPIDFDIPMYDKALALFASKDSAQDPHCLLFLDYFDAQYALMQRFKPEIIGHFDLCRLFAPQYVFSDHPAVWEKVIRNIRYAVGYGALFEVNAAAFRKKWNTAYPGEEVLKAILNEGGRLAFSDDSHGPHAVGLNYNRMAEYLKSLEVSEVWHLQASQTPNRGNRRTQSMRLAGDWSEHPFWGQRV</sequence>
<dbReference type="CDD" id="cd12110">
    <property type="entry name" value="PHP_HisPPase_Hisj_like"/>
    <property type="match status" value="1"/>
</dbReference>
<evidence type="ECO:0000313" key="11">
    <source>
        <dbReference type="Proteomes" id="UP000298030"/>
    </source>
</evidence>
<dbReference type="InterPro" id="IPR016195">
    <property type="entry name" value="Pol/histidinol_Pase-like"/>
</dbReference>
<dbReference type="AlphaFoldDB" id="A0A4Y7SY78"/>